<feature type="region of interest" description="Disordered" evidence="2">
    <location>
        <begin position="38"/>
        <end position="57"/>
    </location>
</feature>
<dbReference type="Proteomes" id="UP001208888">
    <property type="component" value="Unassembled WGS sequence"/>
</dbReference>
<dbReference type="Pfam" id="PF20434">
    <property type="entry name" value="BD-FAE"/>
    <property type="match status" value="1"/>
</dbReference>
<evidence type="ECO:0000313" key="6">
    <source>
        <dbReference type="Proteomes" id="UP001208888"/>
    </source>
</evidence>
<proteinExistence type="predicted"/>
<keyword evidence="3" id="KW-0732">Signal</keyword>
<dbReference type="RefSeq" id="WP_028724966.1">
    <property type="nucleotide sequence ID" value="NZ_CP028033.1"/>
</dbReference>
<evidence type="ECO:0000259" key="4">
    <source>
        <dbReference type="Pfam" id="PF20434"/>
    </source>
</evidence>
<accession>A0AAJ1CWK9</accession>
<dbReference type="EMBL" id="JANFVX010000002">
    <property type="protein sequence ID" value="MCW0342803.1"/>
    <property type="molecule type" value="Genomic_DNA"/>
</dbReference>
<keyword evidence="1" id="KW-0378">Hydrolase</keyword>
<organism evidence="5 6">
    <name type="scientific">Pantoea ananas</name>
    <name type="common">Erwinia uredovora</name>
    <dbReference type="NCBI Taxonomy" id="553"/>
    <lineage>
        <taxon>Bacteria</taxon>
        <taxon>Pseudomonadati</taxon>
        <taxon>Pseudomonadota</taxon>
        <taxon>Gammaproteobacteria</taxon>
        <taxon>Enterobacterales</taxon>
        <taxon>Erwiniaceae</taxon>
        <taxon>Pantoea</taxon>
    </lineage>
</organism>
<feature type="signal peptide" evidence="3">
    <location>
        <begin position="1"/>
        <end position="24"/>
    </location>
</feature>
<evidence type="ECO:0000256" key="3">
    <source>
        <dbReference type="SAM" id="SignalP"/>
    </source>
</evidence>
<evidence type="ECO:0000256" key="2">
    <source>
        <dbReference type="SAM" id="MobiDB-lite"/>
    </source>
</evidence>
<reference evidence="5" key="1">
    <citation type="submission" date="2022-06" db="EMBL/GenBank/DDBJ databases">
        <title>Dynamics of rice microbiomes reveals core vertical transmitted seed endophytes.</title>
        <authorList>
            <person name="Liao K."/>
            <person name="Zhang X."/>
        </authorList>
    </citation>
    <scope>NUCLEOTIDE SEQUENCE</scope>
    <source>
        <strain evidence="5">JT1-17</strain>
    </source>
</reference>
<feature type="domain" description="BD-FAE-like" evidence="4">
    <location>
        <begin position="79"/>
        <end position="248"/>
    </location>
</feature>
<feature type="chain" id="PRO_5042582903" description="BD-FAE-like domain-containing protein" evidence="3">
    <location>
        <begin position="25"/>
        <end position="307"/>
    </location>
</feature>
<dbReference type="PANTHER" id="PTHR48081:SF6">
    <property type="entry name" value="PEPTIDASE S9 PROLYL OLIGOPEPTIDASE CATALYTIC DOMAIN-CONTAINING PROTEIN"/>
    <property type="match status" value="1"/>
</dbReference>
<dbReference type="InterPro" id="IPR029058">
    <property type="entry name" value="AB_hydrolase_fold"/>
</dbReference>
<dbReference type="InterPro" id="IPR049492">
    <property type="entry name" value="BD-FAE-like_dom"/>
</dbReference>
<dbReference type="GO" id="GO:0016787">
    <property type="term" value="F:hydrolase activity"/>
    <property type="evidence" value="ECO:0007669"/>
    <property type="project" value="UniProtKB-KW"/>
</dbReference>
<evidence type="ECO:0000313" key="5">
    <source>
        <dbReference type="EMBL" id="MCW0342803.1"/>
    </source>
</evidence>
<sequence length="307" mass="32828">MDRRHFLLSCAATLLTAKSTLLHAAQSAVTQTVLPLWSGTPPGGGGPEGPVVTSPSGAEHHIAVPTLTVLRPDMANGHVVLIAGGGGYKRIEMAKEAWPAAHWLTARGYTAAILRYRLPAERWGEGNRVALQDALRAMQLLRPQATRLTVLGFSAGAHLLGMAVSTTGARLGAVMAIQNSVPVQVDGAALIYPVITLEAPYTHTSVHRVLLGDHPGAKAEAAWSVQNTVTAASPPFFLVQAKDDPIADPHNILIMDRACHRQQVEVEMLRYATGGHGFGMGKPGTPTMAWPQHYLHWLQKGRRGTVM</sequence>
<name>A0AAJ1CWK9_PANAN</name>
<dbReference type="InterPro" id="IPR050300">
    <property type="entry name" value="GDXG_lipolytic_enzyme"/>
</dbReference>
<dbReference type="Gene3D" id="3.40.50.1820">
    <property type="entry name" value="alpha/beta hydrolase"/>
    <property type="match status" value="1"/>
</dbReference>
<evidence type="ECO:0000256" key="1">
    <source>
        <dbReference type="ARBA" id="ARBA00022801"/>
    </source>
</evidence>
<comment type="caution">
    <text evidence="5">The sequence shown here is derived from an EMBL/GenBank/DDBJ whole genome shotgun (WGS) entry which is preliminary data.</text>
</comment>
<protein>
    <recommendedName>
        <fullName evidence="4">BD-FAE-like domain-containing protein</fullName>
    </recommendedName>
</protein>
<dbReference type="SUPFAM" id="SSF53474">
    <property type="entry name" value="alpha/beta-Hydrolases"/>
    <property type="match status" value="1"/>
</dbReference>
<dbReference type="AlphaFoldDB" id="A0AAJ1CWK9"/>
<dbReference type="PANTHER" id="PTHR48081">
    <property type="entry name" value="AB HYDROLASE SUPERFAMILY PROTEIN C4A8.06C"/>
    <property type="match status" value="1"/>
</dbReference>
<gene>
    <name evidence="5" type="ORF">NB703_000896</name>
</gene>